<dbReference type="EnsemblPlants" id="TuG1812G0100000470.01.T01">
    <property type="protein sequence ID" value="TuG1812G0100000470.01.T01"/>
    <property type="gene ID" value="TuG1812G0100000470.01"/>
</dbReference>
<dbReference type="AlphaFoldDB" id="A0A8R7NYE5"/>
<name>A0A8R7NYE5_TRIUA</name>
<proteinExistence type="predicted"/>
<reference evidence="1" key="3">
    <citation type="submission" date="2022-06" db="UniProtKB">
        <authorList>
            <consortium name="EnsemblPlants"/>
        </authorList>
    </citation>
    <scope>IDENTIFICATION</scope>
</reference>
<reference evidence="1" key="2">
    <citation type="submission" date="2018-03" db="EMBL/GenBank/DDBJ databases">
        <title>The Triticum urartu genome reveals the dynamic nature of wheat genome evolution.</title>
        <authorList>
            <person name="Ling H."/>
            <person name="Ma B."/>
            <person name="Shi X."/>
            <person name="Liu H."/>
            <person name="Dong L."/>
            <person name="Sun H."/>
            <person name="Cao Y."/>
            <person name="Gao Q."/>
            <person name="Zheng S."/>
            <person name="Li Y."/>
            <person name="Yu Y."/>
            <person name="Du H."/>
            <person name="Qi M."/>
            <person name="Li Y."/>
            <person name="Yu H."/>
            <person name="Cui Y."/>
            <person name="Wang N."/>
            <person name="Chen C."/>
            <person name="Wu H."/>
            <person name="Zhao Y."/>
            <person name="Zhang J."/>
            <person name="Li Y."/>
            <person name="Zhou W."/>
            <person name="Zhang B."/>
            <person name="Hu W."/>
            <person name="Eijk M."/>
            <person name="Tang J."/>
            <person name="Witsenboer H."/>
            <person name="Zhao S."/>
            <person name="Li Z."/>
            <person name="Zhang A."/>
            <person name="Wang D."/>
            <person name="Liang C."/>
        </authorList>
    </citation>
    <scope>NUCLEOTIDE SEQUENCE [LARGE SCALE GENOMIC DNA]</scope>
    <source>
        <strain evidence="1">cv. G1812</strain>
    </source>
</reference>
<accession>A0A8R7NYE5</accession>
<dbReference type="Proteomes" id="UP000015106">
    <property type="component" value="Chromosome 1"/>
</dbReference>
<protein>
    <submittedName>
        <fullName evidence="1">Uncharacterized protein</fullName>
    </submittedName>
</protein>
<reference evidence="2" key="1">
    <citation type="journal article" date="2013" name="Nature">
        <title>Draft genome of the wheat A-genome progenitor Triticum urartu.</title>
        <authorList>
            <person name="Ling H.Q."/>
            <person name="Zhao S."/>
            <person name="Liu D."/>
            <person name="Wang J."/>
            <person name="Sun H."/>
            <person name="Zhang C."/>
            <person name="Fan H."/>
            <person name="Li D."/>
            <person name="Dong L."/>
            <person name="Tao Y."/>
            <person name="Gao C."/>
            <person name="Wu H."/>
            <person name="Li Y."/>
            <person name="Cui Y."/>
            <person name="Guo X."/>
            <person name="Zheng S."/>
            <person name="Wang B."/>
            <person name="Yu K."/>
            <person name="Liang Q."/>
            <person name="Yang W."/>
            <person name="Lou X."/>
            <person name="Chen J."/>
            <person name="Feng M."/>
            <person name="Jian J."/>
            <person name="Zhang X."/>
            <person name="Luo G."/>
            <person name="Jiang Y."/>
            <person name="Liu J."/>
            <person name="Wang Z."/>
            <person name="Sha Y."/>
            <person name="Zhang B."/>
            <person name="Wu H."/>
            <person name="Tang D."/>
            <person name="Shen Q."/>
            <person name="Xue P."/>
            <person name="Zou S."/>
            <person name="Wang X."/>
            <person name="Liu X."/>
            <person name="Wang F."/>
            <person name="Yang Y."/>
            <person name="An X."/>
            <person name="Dong Z."/>
            <person name="Zhang K."/>
            <person name="Zhang X."/>
            <person name="Luo M.C."/>
            <person name="Dvorak J."/>
            <person name="Tong Y."/>
            <person name="Wang J."/>
            <person name="Yang H."/>
            <person name="Li Z."/>
            <person name="Wang D."/>
            <person name="Zhang A."/>
            <person name="Wang J."/>
        </authorList>
    </citation>
    <scope>NUCLEOTIDE SEQUENCE</scope>
    <source>
        <strain evidence="2">cv. G1812</strain>
    </source>
</reference>
<keyword evidence="2" id="KW-1185">Reference proteome</keyword>
<dbReference type="Gramene" id="TuG1812G0100000470.01.T01">
    <property type="protein sequence ID" value="TuG1812G0100000470.01.T01"/>
    <property type="gene ID" value="TuG1812G0100000470.01"/>
</dbReference>
<evidence type="ECO:0000313" key="2">
    <source>
        <dbReference type="Proteomes" id="UP000015106"/>
    </source>
</evidence>
<sequence>MSDTVVITVDNSLIGKSGAIQWPGVRTAATPSADGIESVVFTYRFMEDQPTVFTDVQGSEAEPCAGGSACTSTNTVDSAVSAPWTDEERTADDCVRTTDREVLLYGGDGRVRAAAVCQEAQLMAGNSVIYLNDEGPVERLLQWVAGICGGS</sequence>
<organism evidence="1 2">
    <name type="scientific">Triticum urartu</name>
    <name type="common">Red wild einkorn</name>
    <name type="synonym">Crithodium urartu</name>
    <dbReference type="NCBI Taxonomy" id="4572"/>
    <lineage>
        <taxon>Eukaryota</taxon>
        <taxon>Viridiplantae</taxon>
        <taxon>Streptophyta</taxon>
        <taxon>Embryophyta</taxon>
        <taxon>Tracheophyta</taxon>
        <taxon>Spermatophyta</taxon>
        <taxon>Magnoliopsida</taxon>
        <taxon>Liliopsida</taxon>
        <taxon>Poales</taxon>
        <taxon>Poaceae</taxon>
        <taxon>BOP clade</taxon>
        <taxon>Pooideae</taxon>
        <taxon>Triticodae</taxon>
        <taxon>Triticeae</taxon>
        <taxon>Triticinae</taxon>
        <taxon>Triticum</taxon>
    </lineage>
</organism>
<evidence type="ECO:0000313" key="1">
    <source>
        <dbReference type="EnsemblPlants" id="TuG1812G0100000470.01.T01"/>
    </source>
</evidence>